<name>A0ABS0ZIE5_9STRE</name>
<evidence type="ECO:0000313" key="3">
    <source>
        <dbReference type="Proteomes" id="UP000653045"/>
    </source>
</evidence>
<sequence length="193" mass="21790">MGKNKKILLIGDSLFARHEGFNKPAIEAFLLKKSPQLIIYNSSVAGDATIDVLNRMAAILSIEPCDMVFILIGTNDLALNKQVPLREFQDNLLKIISFLKEKYTSKQIVFLSPSPVDEQKQRYRHNRLIETYIEAIVTISKKEQCRFINLYQLFLEAAKQTSISQLLEGSLDDGLHFGSAGYSLLADVILEQL</sequence>
<protein>
    <submittedName>
        <fullName evidence="2">Esterase</fullName>
    </submittedName>
</protein>
<keyword evidence="3" id="KW-1185">Reference proteome</keyword>
<gene>
    <name evidence="2" type="ORF">JHK62_03615</name>
</gene>
<proteinExistence type="predicted"/>
<comment type="caution">
    <text evidence="2">The sequence shown here is derived from an EMBL/GenBank/DDBJ whole genome shotgun (WGS) entry which is preliminary data.</text>
</comment>
<accession>A0ABS0ZIE5</accession>
<dbReference type="PANTHER" id="PTHR14209">
    <property type="entry name" value="ISOAMYL ACETATE-HYDROLYZING ESTERASE 1"/>
    <property type="match status" value="1"/>
</dbReference>
<dbReference type="InterPro" id="IPR036514">
    <property type="entry name" value="SGNH_hydro_sf"/>
</dbReference>
<dbReference type="InterPro" id="IPR013830">
    <property type="entry name" value="SGNH_hydro"/>
</dbReference>
<dbReference type="Proteomes" id="UP000653045">
    <property type="component" value="Unassembled WGS sequence"/>
</dbReference>
<dbReference type="EMBL" id="JAENBO010000002">
    <property type="protein sequence ID" value="MBJ8325770.1"/>
    <property type="molecule type" value="Genomic_DNA"/>
</dbReference>
<dbReference type="PANTHER" id="PTHR14209:SF19">
    <property type="entry name" value="ISOAMYL ACETATE-HYDROLYZING ESTERASE 1 HOMOLOG"/>
    <property type="match status" value="1"/>
</dbReference>
<reference evidence="2 3" key="1">
    <citation type="journal article" date="2021" name="Int. J. Syst. Evol. Microbiol.">
        <title>Streptococcus vicugnae sp. nov., isolated from faeces of alpacas (Vicugna pacos) and cattle (Bos taurus), Streptococcus zalophi sp. nov., and Streptococcus pacificus sp. nov., isolated from respiratory tract of California sea lions (Zalophus californianus).</title>
        <authorList>
            <person name="Volokhov D.V."/>
            <person name="Zagorodnyaya T.A."/>
            <person name="Shen Z."/>
            <person name="Blom J."/>
            <person name="Furtak V.A."/>
            <person name="Eisenberg T."/>
            <person name="Fan P."/>
            <person name="Jeong K.C."/>
            <person name="Gao Y."/>
            <person name="Zhang S."/>
            <person name="Amselle M."/>
        </authorList>
    </citation>
    <scope>NUCLEOTIDE SEQUENCE [LARGE SCALE GENOMIC DNA]</scope>
    <source>
        <strain evidence="2 3">CSL7591</strain>
    </source>
</reference>
<dbReference type="SUPFAM" id="SSF52266">
    <property type="entry name" value="SGNH hydrolase"/>
    <property type="match status" value="1"/>
</dbReference>
<dbReference type="InterPro" id="IPR045136">
    <property type="entry name" value="Iah1-like"/>
</dbReference>
<evidence type="ECO:0000259" key="1">
    <source>
        <dbReference type="Pfam" id="PF13472"/>
    </source>
</evidence>
<organism evidence="2 3">
    <name type="scientific">Streptococcus pacificus</name>
    <dbReference type="NCBI Taxonomy" id="2740577"/>
    <lineage>
        <taxon>Bacteria</taxon>
        <taxon>Bacillati</taxon>
        <taxon>Bacillota</taxon>
        <taxon>Bacilli</taxon>
        <taxon>Lactobacillales</taxon>
        <taxon>Streptococcaceae</taxon>
        <taxon>Streptococcus</taxon>
    </lineage>
</organism>
<dbReference type="Gene3D" id="3.40.50.1110">
    <property type="entry name" value="SGNH hydrolase"/>
    <property type="match status" value="1"/>
</dbReference>
<evidence type="ECO:0000313" key="2">
    <source>
        <dbReference type="EMBL" id="MBJ8325770.1"/>
    </source>
</evidence>
<dbReference type="RefSeq" id="WP_199575332.1">
    <property type="nucleotide sequence ID" value="NZ_JAENBO010000002.1"/>
</dbReference>
<feature type="domain" description="SGNH hydrolase-type esterase" evidence="1">
    <location>
        <begin position="9"/>
        <end position="183"/>
    </location>
</feature>
<dbReference type="Pfam" id="PF13472">
    <property type="entry name" value="Lipase_GDSL_2"/>
    <property type="match status" value="1"/>
</dbReference>